<evidence type="ECO:0000256" key="1">
    <source>
        <dbReference type="SAM" id="MobiDB-lite"/>
    </source>
</evidence>
<dbReference type="Proteomes" id="UP000192578">
    <property type="component" value="Unassembled WGS sequence"/>
</dbReference>
<keyword evidence="2" id="KW-0732">Signal</keyword>
<proteinExistence type="predicted"/>
<sequence>MGMLKRVWIHGICGVILVGTALALSIPAAGKAKTQVSPTKYASSAGPKNDTKTTQTPVKSPPKPWFSDLNDTTTGNHTSQSVELNVPFIKAQHRSGSGGGQQQDNMLPMMMMMMNQNYANNGAGGGGRADGGGGGGGGGGGMNPAMMAMMMSMMNQNNNQGSG</sequence>
<organism evidence="3 4">
    <name type="scientific">Hypsibius exemplaris</name>
    <name type="common">Freshwater tardigrade</name>
    <dbReference type="NCBI Taxonomy" id="2072580"/>
    <lineage>
        <taxon>Eukaryota</taxon>
        <taxon>Metazoa</taxon>
        <taxon>Ecdysozoa</taxon>
        <taxon>Tardigrada</taxon>
        <taxon>Eutardigrada</taxon>
        <taxon>Parachela</taxon>
        <taxon>Hypsibioidea</taxon>
        <taxon>Hypsibiidae</taxon>
        <taxon>Hypsibius</taxon>
    </lineage>
</organism>
<name>A0A1W0WHJ4_HYPEX</name>
<dbReference type="EMBL" id="MTYJ01000101">
    <property type="protein sequence ID" value="OQV14666.1"/>
    <property type="molecule type" value="Genomic_DNA"/>
</dbReference>
<feature type="chain" id="PRO_5012664225" evidence="2">
    <location>
        <begin position="24"/>
        <end position="163"/>
    </location>
</feature>
<gene>
    <name evidence="3" type="ORF">BV898_11172</name>
</gene>
<accession>A0A1W0WHJ4</accession>
<feature type="region of interest" description="Disordered" evidence="1">
    <location>
        <begin position="33"/>
        <end position="65"/>
    </location>
</feature>
<keyword evidence="4" id="KW-1185">Reference proteome</keyword>
<evidence type="ECO:0000313" key="4">
    <source>
        <dbReference type="Proteomes" id="UP000192578"/>
    </source>
</evidence>
<reference evidence="4" key="1">
    <citation type="submission" date="2017-01" db="EMBL/GenBank/DDBJ databases">
        <title>Comparative genomics of anhydrobiosis in the tardigrade Hypsibius dujardini.</title>
        <authorList>
            <person name="Yoshida Y."/>
            <person name="Koutsovoulos G."/>
            <person name="Laetsch D."/>
            <person name="Stevens L."/>
            <person name="Kumar S."/>
            <person name="Horikawa D."/>
            <person name="Ishino K."/>
            <person name="Komine S."/>
            <person name="Tomita M."/>
            <person name="Blaxter M."/>
            <person name="Arakawa K."/>
        </authorList>
    </citation>
    <scope>NUCLEOTIDE SEQUENCE [LARGE SCALE GENOMIC DNA]</scope>
    <source>
        <strain evidence="4">Z151</strain>
    </source>
</reference>
<evidence type="ECO:0000256" key="2">
    <source>
        <dbReference type="SAM" id="SignalP"/>
    </source>
</evidence>
<feature type="signal peptide" evidence="2">
    <location>
        <begin position="1"/>
        <end position="23"/>
    </location>
</feature>
<dbReference type="AlphaFoldDB" id="A0A1W0WHJ4"/>
<protein>
    <submittedName>
        <fullName evidence="3">Uncharacterized protein</fullName>
    </submittedName>
</protein>
<comment type="caution">
    <text evidence="3">The sequence shown here is derived from an EMBL/GenBank/DDBJ whole genome shotgun (WGS) entry which is preliminary data.</text>
</comment>
<evidence type="ECO:0000313" key="3">
    <source>
        <dbReference type="EMBL" id="OQV14666.1"/>
    </source>
</evidence>